<protein>
    <submittedName>
        <fullName evidence="2">G6570 protein</fullName>
    </submittedName>
</protein>
<reference evidence="2 3" key="1">
    <citation type="submission" date="2024-06" db="EMBL/GenBank/DDBJ databases">
        <authorList>
            <person name="Kraege A."/>
            <person name="Thomma B."/>
        </authorList>
    </citation>
    <scope>NUCLEOTIDE SEQUENCE [LARGE SCALE GENOMIC DNA]</scope>
</reference>
<dbReference type="Proteomes" id="UP001497392">
    <property type="component" value="Unassembled WGS sequence"/>
</dbReference>
<keyword evidence="1" id="KW-0732">Signal</keyword>
<dbReference type="InterPro" id="IPR013783">
    <property type="entry name" value="Ig-like_fold"/>
</dbReference>
<gene>
    <name evidence="2" type="primary">g6570</name>
    <name evidence="2" type="ORF">VP750_LOCUS5623</name>
</gene>
<accession>A0ABP1FY13</accession>
<organism evidence="2 3">
    <name type="scientific">Coccomyxa viridis</name>
    <dbReference type="NCBI Taxonomy" id="1274662"/>
    <lineage>
        <taxon>Eukaryota</taxon>
        <taxon>Viridiplantae</taxon>
        <taxon>Chlorophyta</taxon>
        <taxon>core chlorophytes</taxon>
        <taxon>Trebouxiophyceae</taxon>
        <taxon>Trebouxiophyceae incertae sedis</taxon>
        <taxon>Coccomyxaceae</taxon>
        <taxon>Coccomyxa</taxon>
    </lineage>
</organism>
<evidence type="ECO:0000313" key="2">
    <source>
        <dbReference type="EMBL" id="CAL5223964.1"/>
    </source>
</evidence>
<dbReference type="Gene3D" id="2.60.40.10">
    <property type="entry name" value="Immunoglobulins"/>
    <property type="match status" value="1"/>
</dbReference>
<sequence length="558" mass="56820">MKGFALVAGLVIFALAARSDAQAVSVTSVPEVNVTMQTGPFNPIILYGLKPAFSATILSNGSLPSTTACPFLWMNGTQTISVLPQFSQASTSSAINGGLAFTWIEPNLLSAGIYNSVQGVFQGCTVNGVTYLPSTSATQVGYFPAFVQILPASTALSAAFTPFTLANFTQSIMVNLTNVNGTNQNPTGASYEVITDSSGNVVGNFSLTSTPITANANALTLPSTFNATQLLHTGSYTAVITYYPTINFTQPVPLTITFSITNVPVTAPPPPPVVPTPPPPPAPVPVPPVVPPPPPAPLSPPSPPAPSGCQNGSTTITVEVFYNQVTDFLKQCQSRSLYFVANVRSTCQVTPCVGPPDGTIVFTDGTGAVLAQGAATACGNCQIGLTVTFSAQGGTYGIGYGPHSVTASYSGSSNGFWLPSKATANYVIPSTCNQQSIIQEIMSQQNQLDAQLSSDAQYMSSMVQGAMGQMVNMGQSSSCSGNCGTTVTYTPGGCTGNACMSSTPCTSGNCGSANPSITGSIVPSLSGSLGSLSGSGVPGSYYNGGCNNGNCGAVSSIG</sequence>
<proteinExistence type="predicted"/>
<name>A0ABP1FY13_9CHLO</name>
<dbReference type="EMBL" id="CAXHTA020000009">
    <property type="protein sequence ID" value="CAL5223964.1"/>
    <property type="molecule type" value="Genomic_DNA"/>
</dbReference>
<keyword evidence="3" id="KW-1185">Reference proteome</keyword>
<evidence type="ECO:0000256" key="1">
    <source>
        <dbReference type="SAM" id="SignalP"/>
    </source>
</evidence>
<evidence type="ECO:0000313" key="3">
    <source>
        <dbReference type="Proteomes" id="UP001497392"/>
    </source>
</evidence>
<comment type="caution">
    <text evidence="2">The sequence shown here is derived from an EMBL/GenBank/DDBJ whole genome shotgun (WGS) entry which is preliminary data.</text>
</comment>
<feature type="signal peptide" evidence="1">
    <location>
        <begin position="1"/>
        <end position="21"/>
    </location>
</feature>
<feature type="chain" id="PRO_5045399179" evidence="1">
    <location>
        <begin position="22"/>
        <end position="558"/>
    </location>
</feature>